<dbReference type="Proteomes" id="UP000823749">
    <property type="component" value="Chromosome 10"/>
</dbReference>
<keyword evidence="4" id="KW-0479">Metal-binding</keyword>
<evidence type="ECO:0000313" key="7">
    <source>
        <dbReference type="EMBL" id="KAG5528657.1"/>
    </source>
</evidence>
<sequence length="575" mass="64366">MYGILKQKITLRALGVSSSKILAKSRKWIQTMVTPPTSYTSNVTRGRGVLASGRELKHLRGISGYLLLGAPASSNKMRGETLNNKFSRQFSLFSSFGDLPVEERFLLKNAVECGSKHEEINLCSAEGEQIMAEASQEGSAEGFIELIMNFTQGLDAGLYGLASISVVLNALDTASGKPRNWRDYFEFLLDSCDSVEKVIADGLTFGKLAFLAYCNGTKVEVFRGNQCTIDDFREHVFKCATLRDIYMVSLFDRAHFKQNRGSHITPIGAYHVGRDLVLLMDVSRFGYRSFWIPLTLLWEAMTSSDKATGNSTGFMVLSRLPHDPCVWYTLLLIFALISRLCDLTWTGLVEYVQSCRDGSWMRTANHLLQIPLLLKSEDVKDVDIILSVLLGSESTDFREFIKHVAEVHGQEDGYLESRKRLAIQDQLLRQLHETQLYNRIGRWLDYMNSDAGIARSYSKNHALPEIEANMAPHVAMHSTMKTGSSSRLLSTASANCSKANLAGTDALTMLLFALPSHMWSGIREPKLSAEFNSLVSIDNFPQILKNEVLSIRQQLEFLTMDLDPDTSDLRSLQSE</sequence>
<dbReference type="GO" id="GO:0046938">
    <property type="term" value="P:phytochelatin biosynthetic process"/>
    <property type="evidence" value="ECO:0007669"/>
    <property type="project" value="InterPro"/>
</dbReference>
<comment type="caution">
    <text evidence="7">The sequence shown here is derived from an EMBL/GenBank/DDBJ whole genome shotgun (WGS) entry which is preliminary data.</text>
</comment>
<evidence type="ECO:0000313" key="8">
    <source>
        <dbReference type="Proteomes" id="UP000823749"/>
    </source>
</evidence>
<dbReference type="InterPro" id="IPR007719">
    <property type="entry name" value="PCS_N"/>
</dbReference>
<keyword evidence="8" id="KW-1185">Reference proteome</keyword>
<dbReference type="PANTHER" id="PTHR33447">
    <property type="entry name" value="GLUTATHIONE GAMMA-GLUTAMYLCYSTEINYLTRANSFERASE"/>
    <property type="match status" value="1"/>
</dbReference>
<dbReference type="InterPro" id="IPR040409">
    <property type="entry name" value="PCS-like"/>
</dbReference>
<evidence type="ECO:0000256" key="3">
    <source>
        <dbReference type="ARBA" id="ARBA00022679"/>
    </source>
</evidence>
<dbReference type="Pfam" id="PF09328">
    <property type="entry name" value="Phytochelatin_C"/>
    <property type="match status" value="2"/>
</dbReference>
<name>A0AAV6IJ35_9ERIC</name>
<dbReference type="InterPro" id="IPR038156">
    <property type="entry name" value="PCS_N_sf"/>
</dbReference>
<protein>
    <recommendedName>
        <fullName evidence="1">glutathione gamma-glutamylcysteinyltransferase</fullName>
        <ecNumber evidence="1">2.3.2.15</ecNumber>
    </recommendedName>
</protein>
<dbReference type="EMBL" id="JACTNZ010000010">
    <property type="protein sequence ID" value="KAG5528657.1"/>
    <property type="molecule type" value="Genomic_DNA"/>
</dbReference>
<dbReference type="GO" id="GO:0010273">
    <property type="term" value="P:detoxification of copper ion"/>
    <property type="evidence" value="ECO:0007669"/>
    <property type="project" value="TreeGrafter"/>
</dbReference>
<dbReference type="GO" id="GO:0016756">
    <property type="term" value="F:glutathione gamma-glutamylcysteinyltransferase activity"/>
    <property type="evidence" value="ECO:0007669"/>
    <property type="project" value="UniProtKB-EC"/>
</dbReference>
<proteinExistence type="predicted"/>
<evidence type="ECO:0000256" key="4">
    <source>
        <dbReference type="ARBA" id="ARBA00022723"/>
    </source>
</evidence>
<evidence type="ECO:0000256" key="2">
    <source>
        <dbReference type="ARBA" id="ARBA00022539"/>
    </source>
</evidence>
<feature type="domain" description="Peptidase C83" evidence="6">
    <location>
        <begin position="101"/>
        <end position="322"/>
    </location>
</feature>
<dbReference type="PROSITE" id="PS51443">
    <property type="entry name" value="PCS"/>
    <property type="match status" value="1"/>
</dbReference>
<dbReference type="Pfam" id="PF05023">
    <property type="entry name" value="Phytochelatin"/>
    <property type="match status" value="1"/>
</dbReference>
<reference evidence="7" key="1">
    <citation type="submission" date="2020-08" db="EMBL/GenBank/DDBJ databases">
        <title>Plant Genome Project.</title>
        <authorList>
            <person name="Zhang R.-G."/>
        </authorList>
    </citation>
    <scope>NUCLEOTIDE SEQUENCE</scope>
    <source>
        <strain evidence="7">WSP0</strain>
        <tissue evidence="7">Leaf</tissue>
    </source>
</reference>
<evidence type="ECO:0000256" key="1">
    <source>
        <dbReference type="ARBA" id="ARBA00012468"/>
    </source>
</evidence>
<keyword evidence="2" id="KW-0104">Cadmium</keyword>
<dbReference type="EC" id="2.3.2.15" evidence="1"/>
<evidence type="ECO:0000256" key="5">
    <source>
        <dbReference type="ARBA" id="ARBA00023315"/>
    </source>
</evidence>
<gene>
    <name evidence="7" type="ORF">RHGRI_029361</name>
</gene>
<dbReference type="SUPFAM" id="SSF54001">
    <property type="entry name" value="Cysteine proteinases"/>
    <property type="match status" value="1"/>
</dbReference>
<dbReference type="PANTHER" id="PTHR33447:SF2">
    <property type="entry name" value="GLUTATHIONE GAMMA-GLUTAMYLCYSTEINYLTRANSFERASE"/>
    <property type="match status" value="1"/>
</dbReference>
<dbReference type="GO" id="GO:0046872">
    <property type="term" value="F:metal ion binding"/>
    <property type="evidence" value="ECO:0007669"/>
    <property type="project" value="UniProtKB-KW"/>
</dbReference>
<accession>A0AAV6IJ35</accession>
<evidence type="ECO:0000259" key="6">
    <source>
        <dbReference type="PROSITE" id="PS51443"/>
    </source>
</evidence>
<dbReference type="InterPro" id="IPR015407">
    <property type="entry name" value="Phytochelatin_synthase_C"/>
</dbReference>
<dbReference type="Gene3D" id="3.90.70.30">
    <property type="entry name" value="Phytochelatin synthase, N-terminal domain"/>
    <property type="match status" value="1"/>
</dbReference>
<keyword evidence="3" id="KW-0808">Transferase</keyword>
<dbReference type="GO" id="GO:0098849">
    <property type="term" value="P:cellular detoxification of cadmium ion"/>
    <property type="evidence" value="ECO:0007669"/>
    <property type="project" value="TreeGrafter"/>
</dbReference>
<dbReference type="InterPro" id="IPR038765">
    <property type="entry name" value="Papain-like_cys_pep_sf"/>
</dbReference>
<keyword evidence="5" id="KW-0012">Acyltransferase</keyword>
<dbReference type="AlphaFoldDB" id="A0AAV6IJ35"/>
<organism evidence="7 8">
    <name type="scientific">Rhododendron griersonianum</name>
    <dbReference type="NCBI Taxonomy" id="479676"/>
    <lineage>
        <taxon>Eukaryota</taxon>
        <taxon>Viridiplantae</taxon>
        <taxon>Streptophyta</taxon>
        <taxon>Embryophyta</taxon>
        <taxon>Tracheophyta</taxon>
        <taxon>Spermatophyta</taxon>
        <taxon>Magnoliopsida</taxon>
        <taxon>eudicotyledons</taxon>
        <taxon>Gunneridae</taxon>
        <taxon>Pentapetalae</taxon>
        <taxon>asterids</taxon>
        <taxon>Ericales</taxon>
        <taxon>Ericaceae</taxon>
        <taxon>Ericoideae</taxon>
        <taxon>Rhodoreae</taxon>
        <taxon>Rhododendron</taxon>
    </lineage>
</organism>